<dbReference type="GO" id="GO:0006974">
    <property type="term" value="P:DNA damage response"/>
    <property type="evidence" value="ECO:0007669"/>
    <property type="project" value="TreeGrafter"/>
</dbReference>
<keyword evidence="1" id="KW-0812">Transmembrane</keyword>
<evidence type="ECO:0000256" key="1">
    <source>
        <dbReference type="SAM" id="Phobius"/>
    </source>
</evidence>
<evidence type="ECO:0000313" key="3">
    <source>
        <dbReference type="Proteomes" id="UP000178406"/>
    </source>
</evidence>
<dbReference type="STRING" id="1798338.A3J56_00750"/>
<dbReference type="Gene3D" id="3.30.70.2970">
    <property type="entry name" value="Protein of unknown function (DUF541), domain 2"/>
    <property type="match status" value="1"/>
</dbReference>
<reference evidence="2 3" key="1">
    <citation type="journal article" date="2016" name="Nat. Commun.">
        <title>Thousands of microbial genomes shed light on interconnected biogeochemical processes in an aquifer system.</title>
        <authorList>
            <person name="Anantharaman K."/>
            <person name="Brown C.T."/>
            <person name="Hug L.A."/>
            <person name="Sharon I."/>
            <person name="Castelle C.J."/>
            <person name="Probst A.J."/>
            <person name="Thomas B.C."/>
            <person name="Singh A."/>
            <person name="Wilkins M.J."/>
            <person name="Karaoz U."/>
            <person name="Brodie E.L."/>
            <person name="Williams K.H."/>
            <person name="Hubbard S.S."/>
            <person name="Banfield J.F."/>
        </authorList>
    </citation>
    <scope>NUCLEOTIDE SEQUENCE [LARGE SCALE GENOMIC DNA]</scope>
</reference>
<accession>A0A1F5WFQ8</accession>
<dbReference type="Pfam" id="PF04402">
    <property type="entry name" value="SIMPL"/>
    <property type="match status" value="1"/>
</dbReference>
<dbReference type="EMBL" id="MFHQ01000017">
    <property type="protein sequence ID" value="OGF74455.1"/>
    <property type="molecule type" value="Genomic_DNA"/>
</dbReference>
<keyword evidence="1" id="KW-0472">Membrane</keyword>
<proteinExistence type="predicted"/>
<gene>
    <name evidence="2" type="ORF">A3J56_00750</name>
</gene>
<dbReference type="PANTHER" id="PTHR34387">
    <property type="entry name" value="SLR1258 PROTEIN"/>
    <property type="match status" value="1"/>
</dbReference>
<keyword evidence="1" id="KW-1133">Transmembrane helix</keyword>
<organism evidence="2 3">
    <name type="scientific">Candidatus Giovannonibacteria bacterium RIFCSPHIGHO2_02_FULL_46_20</name>
    <dbReference type="NCBI Taxonomy" id="1798338"/>
    <lineage>
        <taxon>Bacteria</taxon>
        <taxon>Candidatus Giovannoniibacteriota</taxon>
    </lineage>
</organism>
<dbReference type="Gene3D" id="3.30.110.170">
    <property type="entry name" value="Protein of unknown function (DUF541), domain 1"/>
    <property type="match status" value="1"/>
</dbReference>
<dbReference type="InterPro" id="IPR007497">
    <property type="entry name" value="SIMPL/DUF541"/>
</dbReference>
<dbReference type="Proteomes" id="UP000178406">
    <property type="component" value="Unassembled WGS sequence"/>
</dbReference>
<feature type="transmembrane region" description="Helical" evidence="1">
    <location>
        <begin position="20"/>
        <end position="38"/>
    </location>
</feature>
<evidence type="ECO:0000313" key="2">
    <source>
        <dbReference type="EMBL" id="OGF74455.1"/>
    </source>
</evidence>
<evidence type="ECO:0008006" key="4">
    <source>
        <dbReference type="Google" id="ProtNLM"/>
    </source>
</evidence>
<name>A0A1F5WFQ8_9BACT</name>
<dbReference type="AlphaFoldDB" id="A0A1F5WFQ8"/>
<sequence>MEDEKKSQCGLYHGARGHGLATKMLAIFLMVVSVFYIVRIKNEWNGYDRARAPATISVFGEGKEFVKPDIATISVGVVKQNVDLLKAQKEAADVIDRTIAVLREKGVADKDQKTTSFNIYPQYDYRDGVQKFRAYEVRQTLEVKIRDLSKVGEVLGGVAGAGANEIGSLGFTVDNPKAAQEKARAAAISEAKEKAQTLSRDLGVRLVKIASYSESGGAQPPPIFYEKAAYGIGMGGGADFSVPTGENEIRVNVTITYEIR</sequence>
<dbReference type="PANTHER" id="PTHR34387:SF2">
    <property type="entry name" value="SLR1258 PROTEIN"/>
    <property type="match status" value="1"/>
</dbReference>
<dbReference type="InterPro" id="IPR052022">
    <property type="entry name" value="26kDa_periplasmic_antigen"/>
</dbReference>
<comment type="caution">
    <text evidence="2">The sequence shown here is derived from an EMBL/GenBank/DDBJ whole genome shotgun (WGS) entry which is preliminary data.</text>
</comment>
<protein>
    <recommendedName>
        <fullName evidence="4">26 kDa periplasmic immunogenic protein</fullName>
    </recommendedName>
</protein>